<dbReference type="AlphaFoldDB" id="A0A219B0X7"/>
<proteinExistence type="predicted"/>
<organism evidence="1 2">
    <name type="scientific">Pacificimonas flava</name>
    <dbReference type="NCBI Taxonomy" id="1234595"/>
    <lineage>
        <taxon>Bacteria</taxon>
        <taxon>Pseudomonadati</taxon>
        <taxon>Pseudomonadota</taxon>
        <taxon>Alphaproteobacteria</taxon>
        <taxon>Sphingomonadales</taxon>
        <taxon>Sphingosinicellaceae</taxon>
        <taxon>Pacificimonas</taxon>
    </lineage>
</organism>
<evidence type="ECO:0000313" key="1">
    <source>
        <dbReference type="EMBL" id="OWV32002.1"/>
    </source>
</evidence>
<dbReference type="EMBL" id="NFZT01000001">
    <property type="protein sequence ID" value="OWV32002.1"/>
    <property type="molecule type" value="Genomic_DNA"/>
</dbReference>
<sequence>MPRFAGISDFMFDFTTDHFEVWAGVSKADATHERKPFPLSSSQKYCPVLRGGHARRTLRRYFQTLKGRIDCGVVWIRTKQTQRVVIIHLSGSYEVKLMIFVDATT</sequence>
<protein>
    <submittedName>
        <fullName evidence="1">Uncharacterized protein</fullName>
    </submittedName>
</protein>
<dbReference type="Proteomes" id="UP000198462">
    <property type="component" value="Unassembled WGS sequence"/>
</dbReference>
<gene>
    <name evidence="1" type="ORF">B5C34_00025</name>
</gene>
<comment type="caution">
    <text evidence="1">The sequence shown here is derived from an EMBL/GenBank/DDBJ whole genome shotgun (WGS) entry which is preliminary data.</text>
</comment>
<keyword evidence="2" id="KW-1185">Reference proteome</keyword>
<reference evidence="2" key="1">
    <citation type="submission" date="2017-05" db="EMBL/GenBank/DDBJ databases">
        <authorList>
            <person name="Lin X."/>
        </authorList>
    </citation>
    <scope>NUCLEOTIDE SEQUENCE [LARGE SCALE GENOMIC DNA]</scope>
    <source>
        <strain evidence="2">JLT2012</strain>
    </source>
</reference>
<accession>A0A219B0X7</accession>
<evidence type="ECO:0000313" key="2">
    <source>
        <dbReference type="Proteomes" id="UP000198462"/>
    </source>
</evidence>
<name>A0A219B0X7_9SPHN</name>